<dbReference type="PANTHER" id="PTHR33620">
    <property type="entry name" value="UREASE ACCESSORY PROTEIN F"/>
    <property type="match status" value="1"/>
</dbReference>
<gene>
    <name evidence="3 4" type="primary">ureF</name>
    <name evidence="4" type="ORF">ROJ8625_00514</name>
</gene>
<comment type="subcellular location">
    <subcellularLocation>
        <location evidence="3">Cytoplasm</location>
    </subcellularLocation>
</comment>
<dbReference type="AlphaFoldDB" id="A0A1X6YCW0"/>
<protein>
    <recommendedName>
        <fullName evidence="3">Urease accessory protein UreF</fullName>
    </recommendedName>
</protein>
<proteinExistence type="inferred from homology"/>
<evidence type="ECO:0000256" key="2">
    <source>
        <dbReference type="ARBA" id="ARBA00023186"/>
    </source>
</evidence>
<dbReference type="PANTHER" id="PTHR33620:SF1">
    <property type="entry name" value="UREASE ACCESSORY PROTEIN F"/>
    <property type="match status" value="1"/>
</dbReference>
<evidence type="ECO:0000256" key="3">
    <source>
        <dbReference type="HAMAP-Rule" id="MF_01385"/>
    </source>
</evidence>
<keyword evidence="1 3" id="KW-0996">Nickel insertion</keyword>
<keyword evidence="3" id="KW-0963">Cytoplasm</keyword>
<dbReference type="Pfam" id="PF01730">
    <property type="entry name" value="UreF"/>
    <property type="match status" value="1"/>
</dbReference>
<dbReference type="InterPro" id="IPR038277">
    <property type="entry name" value="UreF_sf"/>
</dbReference>
<dbReference type="GO" id="GO:0005737">
    <property type="term" value="C:cytoplasm"/>
    <property type="evidence" value="ECO:0007669"/>
    <property type="project" value="UniProtKB-SubCell"/>
</dbReference>
<dbReference type="PIRSF" id="PIRSF009467">
    <property type="entry name" value="Ureas_acces_UreF"/>
    <property type="match status" value="1"/>
</dbReference>
<accession>A0A1X6YCW0</accession>
<reference evidence="4 5" key="1">
    <citation type="submission" date="2017-03" db="EMBL/GenBank/DDBJ databases">
        <authorList>
            <person name="Afonso C.L."/>
            <person name="Miller P.J."/>
            <person name="Scott M.A."/>
            <person name="Spackman E."/>
            <person name="Goraichik I."/>
            <person name="Dimitrov K.M."/>
            <person name="Suarez D.L."/>
            <person name="Swayne D.E."/>
        </authorList>
    </citation>
    <scope>NUCLEOTIDE SEQUENCE [LARGE SCALE GENOMIC DNA]</scope>
    <source>
        <strain evidence="4 5">CECT 8625</strain>
    </source>
</reference>
<dbReference type="RefSeq" id="WP_085790262.1">
    <property type="nucleotide sequence ID" value="NZ_FWFK01000001.1"/>
</dbReference>
<keyword evidence="5" id="KW-1185">Reference proteome</keyword>
<sequence length="209" mass="21497">MTSDLKLHQLFSPAFPTGGFAYSHGLETLAAEGLVHDADTLTDWLRTWLAHGAGRSDAILFARAARGEDPAPLDALARALAGSAERRREAVQQGAAFAATCRHVWALDLSDMAYPVAAGRAVALLGLDPRTALGTMLLNTASGFVGAAQRLLPIGQSAGQAALAALAPACAAAADAAFAADPDDLGGFAPVMDAAAARHETLPVRVFRS</sequence>
<dbReference type="HAMAP" id="MF_01385">
    <property type="entry name" value="UreF"/>
    <property type="match status" value="1"/>
</dbReference>
<dbReference type="Gene3D" id="1.10.4190.10">
    <property type="entry name" value="Urease accessory protein UreF"/>
    <property type="match status" value="1"/>
</dbReference>
<dbReference type="OrthoDB" id="9798772at2"/>
<name>A0A1X6YCW0_9RHOB</name>
<keyword evidence="2 3" id="KW-0143">Chaperone</keyword>
<dbReference type="InterPro" id="IPR002639">
    <property type="entry name" value="UreF"/>
</dbReference>
<dbReference type="GO" id="GO:0016151">
    <property type="term" value="F:nickel cation binding"/>
    <property type="evidence" value="ECO:0007669"/>
    <property type="project" value="UniProtKB-UniRule"/>
</dbReference>
<evidence type="ECO:0000313" key="5">
    <source>
        <dbReference type="Proteomes" id="UP000193570"/>
    </source>
</evidence>
<dbReference type="Proteomes" id="UP000193570">
    <property type="component" value="Unassembled WGS sequence"/>
</dbReference>
<evidence type="ECO:0000256" key="1">
    <source>
        <dbReference type="ARBA" id="ARBA00022988"/>
    </source>
</evidence>
<evidence type="ECO:0000313" key="4">
    <source>
        <dbReference type="EMBL" id="SLN15751.1"/>
    </source>
</evidence>
<comment type="similarity">
    <text evidence="3">Belongs to the UreF family.</text>
</comment>
<organism evidence="4 5">
    <name type="scientific">Roseivivax jejudonensis</name>
    <dbReference type="NCBI Taxonomy" id="1529041"/>
    <lineage>
        <taxon>Bacteria</taxon>
        <taxon>Pseudomonadati</taxon>
        <taxon>Pseudomonadota</taxon>
        <taxon>Alphaproteobacteria</taxon>
        <taxon>Rhodobacterales</taxon>
        <taxon>Roseobacteraceae</taxon>
        <taxon>Roseivivax</taxon>
    </lineage>
</organism>
<comment type="subunit">
    <text evidence="3">UreD, UreF and UreG form a complex that acts as a GTP-hydrolysis-dependent molecular chaperone, activating the urease apoprotein by helping to assemble the nickel containing metallocenter of UreC. The UreE protein probably delivers the nickel.</text>
</comment>
<dbReference type="EMBL" id="FWFK01000001">
    <property type="protein sequence ID" value="SLN15751.1"/>
    <property type="molecule type" value="Genomic_DNA"/>
</dbReference>
<comment type="function">
    <text evidence="3">Required for maturation of urease via the functional incorporation of the urease nickel metallocenter.</text>
</comment>